<evidence type="ECO:0008006" key="2">
    <source>
        <dbReference type="Google" id="ProtNLM"/>
    </source>
</evidence>
<dbReference type="EMBL" id="AMFJ01034445">
    <property type="protein sequence ID" value="EKD29318.1"/>
    <property type="molecule type" value="Genomic_DNA"/>
</dbReference>
<comment type="caution">
    <text evidence="1">The sequence shown here is derived from an EMBL/GenBank/DDBJ whole genome shotgun (WGS) entry which is preliminary data.</text>
</comment>
<gene>
    <name evidence="1" type="ORF">ACD_78C00445G0005</name>
</gene>
<name>K1YA57_9BACT</name>
<dbReference type="AlphaFoldDB" id="K1YA57"/>
<organism evidence="1">
    <name type="scientific">uncultured bacterium</name>
    <name type="common">gcode 4</name>
    <dbReference type="NCBI Taxonomy" id="1234023"/>
    <lineage>
        <taxon>Bacteria</taxon>
        <taxon>environmental samples</taxon>
    </lineage>
</organism>
<proteinExistence type="predicted"/>
<evidence type="ECO:0000313" key="1">
    <source>
        <dbReference type="EMBL" id="EKD29318.1"/>
    </source>
</evidence>
<protein>
    <recommendedName>
        <fullName evidence="2">HYR domain-containing protein</fullName>
    </recommendedName>
</protein>
<sequence>MKKLSILLSVIIVTALSFSALISISEENRYTSVRKYTKPKPDVTPPVIEFLDYKDGDVVSSETIDIRVQATDNYTASDKLILEWTGIITLKTGFNPIVVSAKDEAGNVASVYIIIEKQ</sequence>
<reference evidence="1" key="1">
    <citation type="journal article" date="2012" name="Science">
        <title>Fermentation, hydrogen, and sulfur metabolism in multiple uncultivated bacterial phyla.</title>
        <authorList>
            <person name="Wrighton K.C."/>
            <person name="Thomas B.C."/>
            <person name="Sharon I."/>
            <person name="Miller C.S."/>
            <person name="Castelle C.J."/>
            <person name="VerBerkmoes N.C."/>
            <person name="Wilkins M.J."/>
            <person name="Hettich R.L."/>
            <person name="Lipton M.S."/>
            <person name="Williams K.H."/>
            <person name="Long P.E."/>
            <person name="Banfield J.F."/>
        </authorList>
    </citation>
    <scope>NUCLEOTIDE SEQUENCE [LARGE SCALE GENOMIC DNA]</scope>
</reference>
<accession>K1YA57</accession>